<name>A0A8H6FMC8_9LECA</name>
<dbReference type="RefSeq" id="XP_037160619.1">
    <property type="nucleotide sequence ID" value="XM_037312403.1"/>
</dbReference>
<proteinExistence type="predicted"/>
<accession>A0A8H6FMC8</accession>
<reference evidence="2 3" key="1">
    <citation type="journal article" date="2020" name="Genomics">
        <title>Complete, high-quality genomes from long-read metagenomic sequencing of two wolf lichen thalli reveals enigmatic genome architecture.</title>
        <authorList>
            <person name="McKenzie S.K."/>
            <person name="Walston R.F."/>
            <person name="Allen J.L."/>
        </authorList>
    </citation>
    <scope>NUCLEOTIDE SEQUENCE [LARGE SCALE GENOMIC DNA]</scope>
    <source>
        <strain evidence="2">WasteWater2</strain>
    </source>
</reference>
<gene>
    <name evidence="2" type="ORF">HO173_010518</name>
</gene>
<organism evidence="2 3">
    <name type="scientific">Letharia columbiana</name>
    <dbReference type="NCBI Taxonomy" id="112416"/>
    <lineage>
        <taxon>Eukaryota</taxon>
        <taxon>Fungi</taxon>
        <taxon>Dikarya</taxon>
        <taxon>Ascomycota</taxon>
        <taxon>Pezizomycotina</taxon>
        <taxon>Lecanoromycetes</taxon>
        <taxon>OSLEUM clade</taxon>
        <taxon>Lecanoromycetidae</taxon>
        <taxon>Lecanorales</taxon>
        <taxon>Lecanorineae</taxon>
        <taxon>Parmeliaceae</taxon>
        <taxon>Letharia</taxon>
    </lineage>
</organism>
<feature type="region of interest" description="Disordered" evidence="1">
    <location>
        <begin position="675"/>
        <end position="741"/>
    </location>
</feature>
<keyword evidence="3" id="KW-1185">Reference proteome</keyword>
<evidence type="ECO:0000313" key="3">
    <source>
        <dbReference type="Proteomes" id="UP000578531"/>
    </source>
</evidence>
<protein>
    <submittedName>
        <fullName evidence="2">Uncharacterized protein</fullName>
    </submittedName>
</protein>
<sequence length="741" mass="84049">MQSGSGAHVKPKFNGKPGISLKTPLSSHYYDLRQLQPEEDLIELNDEPPTPQIQTEHPNGPLHRSGGSPSESNHGLTRYQAQSSTRVQEQITLLDLEDPLIQGDSASRDGRIAGGERSRIGRQSYNLMYSNSAILRPTYLLTFSLLPRNIQTHTQSKSTSRQNSGDQLCDGCERYGINREYCNFCECIFCTSCWEKQVSHKMQRKAPGSIPHERTDCRTAELIKAILEVKATSAEQDILHKNDEDTTWFGVVREDDELPTFRDSDDVHLYFYSDPQTCMSDNLIMYADREGLEGGEREPLGARLKRKDKPSKVGRVDSFERKLQKIHHTSERAITWADTNAKRSRDFTVTHLYPRLLYTFSDVTWRSYMSVLHPPPNEKARYIRINPQLKENPPGLDEVESLPYIQGVVREMSSTDVSIQNVALRLIASSFYFEKSHAVELASDDSVQIKGHIYCRLLKDSKEISELGKFMRNKLQCGYELYFVIQEEHRGQHAKKVSVSTDVIERMIRKRLFEMDNVSVQLSTKIAYTEILLHMGPGDVYPISRFPRSLLQDEDSKPRTRQNVTLNSNRWAGRTPIQRIHRKSWIPPDLAEQRSDPDKISHYSKQDYVIGESSQGTLQRIAHRLNNGPSPAQILPEPDTSDLESEMAELSRQRSAAIELDGNSFAVELDAGPVVDLTQQANRPQGETDSSRLSEGNPMGHPSGPSNEPQDLQADTEHASPRAAPQVGKADRKWEGGFFRF</sequence>
<dbReference type="AlphaFoldDB" id="A0A8H6FMC8"/>
<feature type="region of interest" description="Disordered" evidence="1">
    <location>
        <begin position="1"/>
        <end position="84"/>
    </location>
</feature>
<dbReference type="Proteomes" id="UP000578531">
    <property type="component" value="Unassembled WGS sequence"/>
</dbReference>
<evidence type="ECO:0000313" key="2">
    <source>
        <dbReference type="EMBL" id="KAF6231186.1"/>
    </source>
</evidence>
<evidence type="ECO:0000256" key="1">
    <source>
        <dbReference type="SAM" id="MobiDB-lite"/>
    </source>
</evidence>
<comment type="caution">
    <text evidence="2">The sequence shown here is derived from an EMBL/GenBank/DDBJ whole genome shotgun (WGS) entry which is preliminary data.</text>
</comment>
<dbReference type="OrthoDB" id="194358at2759"/>
<feature type="compositionally biased region" description="Polar residues" evidence="1">
    <location>
        <begin position="677"/>
        <end position="694"/>
    </location>
</feature>
<dbReference type="GeneID" id="59292164"/>
<feature type="compositionally biased region" description="Polar residues" evidence="1">
    <location>
        <begin position="67"/>
        <end position="84"/>
    </location>
</feature>
<dbReference type="EMBL" id="JACCJC010000059">
    <property type="protein sequence ID" value="KAF6231186.1"/>
    <property type="molecule type" value="Genomic_DNA"/>
</dbReference>
<feature type="compositionally biased region" description="Acidic residues" evidence="1">
    <location>
        <begin position="37"/>
        <end position="46"/>
    </location>
</feature>